<sequence length="49" mass="5364">MSFSLILIDFCARNHCRCSSLVRNVCNPCYAAGAHPIPHTAATPYDVNL</sequence>
<protein>
    <submittedName>
        <fullName evidence="1">Uncharacterized protein</fullName>
    </submittedName>
</protein>
<name>D1NX19_9BIFI</name>
<dbReference type="AlphaFoldDB" id="D1NX19"/>
<reference evidence="1 2" key="1">
    <citation type="submission" date="2009-11" db="EMBL/GenBank/DDBJ databases">
        <authorList>
            <person name="Weinstock G."/>
            <person name="Sodergren E."/>
            <person name="Clifton S."/>
            <person name="Fulton L."/>
            <person name="Fulton B."/>
            <person name="Courtney L."/>
            <person name="Fronick C."/>
            <person name="Harrison M."/>
            <person name="Strong C."/>
            <person name="Farmer C."/>
            <person name="Delahaunty K."/>
            <person name="Markovic C."/>
            <person name="Hall O."/>
            <person name="Minx P."/>
            <person name="Tomlinson C."/>
            <person name="Mitreva M."/>
            <person name="Nelson J."/>
            <person name="Hou S."/>
            <person name="Wollam A."/>
            <person name="Pepin K.H."/>
            <person name="Johnson M."/>
            <person name="Bhonagiri V."/>
            <person name="Nash W.E."/>
            <person name="Warren W."/>
            <person name="Chinwalla A."/>
            <person name="Mardis E.R."/>
            <person name="Wilson R.K."/>
        </authorList>
    </citation>
    <scope>NUCLEOTIDE SEQUENCE [LARGE SCALE GENOMIC DNA]</scope>
    <source>
        <strain evidence="1 2">DSM 20093</strain>
    </source>
</reference>
<dbReference type="STRING" id="561180.BIFGAL_04427"/>
<accession>D1NX19</accession>
<evidence type="ECO:0000313" key="1">
    <source>
        <dbReference type="EMBL" id="EFA22079.1"/>
    </source>
</evidence>
<comment type="caution">
    <text evidence="1">The sequence shown here is derived from an EMBL/GenBank/DDBJ whole genome shotgun (WGS) entry which is preliminary data.</text>
</comment>
<evidence type="ECO:0000313" key="2">
    <source>
        <dbReference type="Proteomes" id="UP000003656"/>
    </source>
</evidence>
<dbReference type="EMBL" id="ABXB03000008">
    <property type="protein sequence ID" value="EFA22079.1"/>
    <property type="molecule type" value="Genomic_DNA"/>
</dbReference>
<organism evidence="1 2">
    <name type="scientific">Bifidobacterium gallicum DSM 20093 = LMG 11596</name>
    <dbReference type="NCBI Taxonomy" id="561180"/>
    <lineage>
        <taxon>Bacteria</taxon>
        <taxon>Bacillati</taxon>
        <taxon>Actinomycetota</taxon>
        <taxon>Actinomycetes</taxon>
        <taxon>Bifidobacteriales</taxon>
        <taxon>Bifidobacteriaceae</taxon>
        <taxon>Bifidobacterium</taxon>
    </lineage>
</organism>
<dbReference type="Proteomes" id="UP000003656">
    <property type="component" value="Unassembled WGS sequence"/>
</dbReference>
<gene>
    <name evidence="1" type="ORF">BIFGAL_04427</name>
</gene>
<proteinExistence type="predicted"/>